<evidence type="ECO:0000313" key="2">
    <source>
        <dbReference type="EMBL" id="EDV29296.1"/>
    </source>
</evidence>
<protein>
    <submittedName>
        <fullName evidence="2">Uncharacterized protein</fullName>
    </submittedName>
</protein>
<sequence>MAKEQQKPTWTLTKTSLQVMNARCPRTPRSSQQIQRSFRKMKRKLDERKLSKHIRLIDLNVAKAEVLDKWVSPQFDRKAPSKVHNRKKVKFRNCSKFRTNARNRTFRFRNTMTPSRLNFQPTYKQNTDTMLDSNFDPELSSSQSRRINDQDLSPIKSDHDGSNSLQSCSTCTSLMMHNEDEGDNQEDIVLVPATPLSSYKYRWTTRSIFHHN</sequence>
<evidence type="ECO:0000313" key="3">
    <source>
        <dbReference type="Proteomes" id="UP000009022"/>
    </source>
</evidence>
<dbReference type="HOGENOM" id="CLU_1301128_0_0_1"/>
<dbReference type="Proteomes" id="UP000009022">
    <property type="component" value="Unassembled WGS sequence"/>
</dbReference>
<dbReference type="EMBL" id="DS985241">
    <property type="protein sequence ID" value="EDV29296.1"/>
    <property type="molecule type" value="Genomic_DNA"/>
</dbReference>
<evidence type="ECO:0000256" key="1">
    <source>
        <dbReference type="SAM" id="MobiDB-lite"/>
    </source>
</evidence>
<dbReference type="InParanoid" id="B3RJA6"/>
<accession>B3RJA6</accession>
<dbReference type="GeneID" id="6748916"/>
<name>B3RJA6_TRIAD</name>
<feature type="region of interest" description="Disordered" evidence="1">
    <location>
        <begin position="133"/>
        <end position="166"/>
    </location>
</feature>
<gene>
    <name evidence="2" type="ORF">TRIADDRAFT_51468</name>
</gene>
<keyword evidence="3" id="KW-1185">Reference proteome</keyword>
<proteinExistence type="predicted"/>
<reference evidence="2 3" key="1">
    <citation type="journal article" date="2008" name="Nature">
        <title>The Trichoplax genome and the nature of placozoans.</title>
        <authorList>
            <person name="Srivastava M."/>
            <person name="Begovic E."/>
            <person name="Chapman J."/>
            <person name="Putnam N.H."/>
            <person name="Hellsten U."/>
            <person name="Kawashima T."/>
            <person name="Kuo A."/>
            <person name="Mitros T."/>
            <person name="Salamov A."/>
            <person name="Carpenter M.L."/>
            <person name="Signorovitch A.Y."/>
            <person name="Moreno M.A."/>
            <person name="Kamm K."/>
            <person name="Grimwood J."/>
            <person name="Schmutz J."/>
            <person name="Shapiro H."/>
            <person name="Grigoriev I.V."/>
            <person name="Buss L.W."/>
            <person name="Schierwater B."/>
            <person name="Dellaporta S.L."/>
            <person name="Rokhsar D.S."/>
        </authorList>
    </citation>
    <scope>NUCLEOTIDE SEQUENCE [LARGE SCALE GENOMIC DNA]</scope>
    <source>
        <strain evidence="2 3">Grell-BS-1999</strain>
    </source>
</reference>
<dbReference type="RefSeq" id="XP_002108498.1">
    <property type="nucleotide sequence ID" value="XM_002108462.1"/>
</dbReference>
<organism evidence="2 3">
    <name type="scientific">Trichoplax adhaerens</name>
    <name type="common">Trichoplax reptans</name>
    <dbReference type="NCBI Taxonomy" id="10228"/>
    <lineage>
        <taxon>Eukaryota</taxon>
        <taxon>Metazoa</taxon>
        <taxon>Placozoa</taxon>
        <taxon>Uniplacotomia</taxon>
        <taxon>Trichoplacea</taxon>
        <taxon>Trichoplacidae</taxon>
        <taxon>Trichoplax</taxon>
    </lineage>
</organism>
<dbReference type="CTD" id="6748916"/>
<dbReference type="KEGG" id="tad:TRIADDRAFT_51468"/>
<dbReference type="AlphaFoldDB" id="B3RJA6"/>